<comment type="caution">
    <text evidence="3">The sequence shown here is derived from an EMBL/GenBank/DDBJ whole genome shotgun (WGS) entry which is preliminary data.</text>
</comment>
<dbReference type="EMBL" id="VANI01000013">
    <property type="protein sequence ID" value="TLM76586.1"/>
    <property type="molecule type" value="Genomic_DNA"/>
</dbReference>
<evidence type="ECO:0000256" key="1">
    <source>
        <dbReference type="SAM" id="MobiDB-lite"/>
    </source>
</evidence>
<reference evidence="3 4" key="1">
    <citation type="submission" date="2019-05" db="EMBL/GenBank/DDBJ databases">
        <title>Microbulbifer harenosus sp. nov., an alginate-degrading bacterium isolated from coastal sand.</title>
        <authorList>
            <person name="Huang H."/>
            <person name="Mo K."/>
            <person name="Bao S."/>
        </authorList>
    </citation>
    <scope>NUCLEOTIDE SEQUENCE [LARGE SCALE GENOMIC DNA]</scope>
    <source>
        <strain evidence="3 4">HB161719</strain>
    </source>
</reference>
<name>A0ABY2UGU3_9GAMM</name>
<evidence type="ECO:0000313" key="4">
    <source>
        <dbReference type="Proteomes" id="UP000306791"/>
    </source>
</evidence>
<feature type="region of interest" description="Disordered" evidence="1">
    <location>
        <begin position="432"/>
        <end position="461"/>
    </location>
</feature>
<sequence length="461" mass="51633">MPTDMSLTSDDAEKFLLAAKRAEIQALERLVGSCELATTVSDLVHQLQRERGISNIYLVSAGFRFSGQRQQQIRNCAASEAAFRRLLHHRYLQSTRSDSPQNMRLLNSIAYSLHGLDELANLRRHVDAFEVSALESTDAFCRLIAGLLSVVFEAADVADDPEVTRLLVALFNFMQAKEFSGQERAWGAIGFAGSRFDEKLHERLAQLQDCQRRSLELFAEFAGETELARWRAVEDCQESRDLQRLRGVIAGLKDGEPIAAEISEVWYELATARIDAMHRLEDAMAARLLQVSRQRVAESQSELGHHYAQLQRMKSTGWTRPPALAVLFDPEVPGLYGSTPDTMVTPLPGQHLAHSLYDLIRSQVAHIHRVSEELEQTRRALTERKRVERAKGILMRRLRLTEEDAYRTMQTRAMEMNLKLADVAEKILQIGSGERSASDGVSDSASSTSEKQTVEAGKAGA</sequence>
<dbReference type="InterPro" id="IPR036388">
    <property type="entry name" value="WH-like_DNA-bd_sf"/>
</dbReference>
<dbReference type="Pfam" id="PF08376">
    <property type="entry name" value="NIT"/>
    <property type="match status" value="1"/>
</dbReference>
<evidence type="ECO:0000259" key="2">
    <source>
        <dbReference type="PROSITE" id="PS50921"/>
    </source>
</evidence>
<dbReference type="Proteomes" id="UP000306791">
    <property type="component" value="Unassembled WGS sequence"/>
</dbReference>
<proteinExistence type="predicted"/>
<feature type="domain" description="ANTAR" evidence="2">
    <location>
        <begin position="367"/>
        <end position="428"/>
    </location>
</feature>
<feature type="compositionally biased region" description="Low complexity" evidence="1">
    <location>
        <begin position="438"/>
        <end position="449"/>
    </location>
</feature>
<gene>
    <name evidence="3" type="ORF">FDY93_12725</name>
</gene>
<dbReference type="InterPro" id="IPR005561">
    <property type="entry name" value="ANTAR"/>
</dbReference>
<dbReference type="SUPFAM" id="SSF52172">
    <property type="entry name" value="CheY-like"/>
    <property type="match status" value="1"/>
</dbReference>
<dbReference type="RefSeq" id="WP_138236137.1">
    <property type="nucleotide sequence ID" value="NZ_CP185860.1"/>
</dbReference>
<dbReference type="PROSITE" id="PS50921">
    <property type="entry name" value="ANTAR"/>
    <property type="match status" value="1"/>
</dbReference>
<dbReference type="InterPro" id="IPR011006">
    <property type="entry name" value="CheY-like_superfamily"/>
</dbReference>
<organism evidence="3 4">
    <name type="scientific">Microbulbifer harenosus</name>
    <dbReference type="NCBI Taxonomy" id="2576840"/>
    <lineage>
        <taxon>Bacteria</taxon>
        <taxon>Pseudomonadati</taxon>
        <taxon>Pseudomonadota</taxon>
        <taxon>Gammaproteobacteria</taxon>
        <taxon>Cellvibrionales</taxon>
        <taxon>Microbulbiferaceae</taxon>
        <taxon>Microbulbifer</taxon>
    </lineage>
</organism>
<dbReference type="InterPro" id="IPR013587">
    <property type="entry name" value="Nitrate/nitrite_sensing"/>
</dbReference>
<dbReference type="SMART" id="SM01012">
    <property type="entry name" value="ANTAR"/>
    <property type="match status" value="1"/>
</dbReference>
<protein>
    <submittedName>
        <fullName evidence="3">ANTAR domain-containing protein</fullName>
    </submittedName>
</protein>
<evidence type="ECO:0000313" key="3">
    <source>
        <dbReference type="EMBL" id="TLM76586.1"/>
    </source>
</evidence>
<keyword evidence="4" id="KW-1185">Reference proteome</keyword>
<accession>A0ABY2UGU3</accession>
<dbReference type="Pfam" id="PF03861">
    <property type="entry name" value="ANTAR"/>
    <property type="match status" value="1"/>
</dbReference>
<dbReference type="Gene3D" id="1.10.10.10">
    <property type="entry name" value="Winged helix-like DNA-binding domain superfamily/Winged helix DNA-binding domain"/>
    <property type="match status" value="1"/>
</dbReference>